<dbReference type="PROSITE" id="PS50977">
    <property type="entry name" value="HTH_TETR_2"/>
    <property type="match status" value="1"/>
</dbReference>
<dbReference type="InterPro" id="IPR009057">
    <property type="entry name" value="Homeodomain-like_sf"/>
</dbReference>
<evidence type="ECO:0000313" key="4">
    <source>
        <dbReference type="EMBL" id="MBW7460481.1"/>
    </source>
</evidence>
<dbReference type="Proteomes" id="UP001519887">
    <property type="component" value="Unassembled WGS sequence"/>
</dbReference>
<dbReference type="Pfam" id="PF00440">
    <property type="entry name" value="TetR_N"/>
    <property type="match status" value="1"/>
</dbReference>
<protein>
    <submittedName>
        <fullName evidence="4">TetR/AcrR family transcriptional regulator</fullName>
    </submittedName>
</protein>
<dbReference type="Gene3D" id="1.10.357.10">
    <property type="entry name" value="Tetracycline Repressor, domain 2"/>
    <property type="match status" value="1"/>
</dbReference>
<feature type="non-terminal residue" evidence="4">
    <location>
        <position position="76"/>
    </location>
</feature>
<accession>A0ABS7CHR9</accession>
<dbReference type="EMBL" id="JAHZIK010002256">
    <property type="protein sequence ID" value="MBW7460481.1"/>
    <property type="molecule type" value="Genomic_DNA"/>
</dbReference>
<evidence type="ECO:0000256" key="2">
    <source>
        <dbReference type="PROSITE-ProRule" id="PRU00335"/>
    </source>
</evidence>
<keyword evidence="5" id="KW-1185">Reference proteome</keyword>
<keyword evidence="1 2" id="KW-0238">DNA-binding</keyword>
<dbReference type="PRINTS" id="PR00455">
    <property type="entry name" value="HTHTETR"/>
</dbReference>
<organism evidence="4 5">
    <name type="scientific">Paenibacillus sepulcri</name>
    <dbReference type="NCBI Taxonomy" id="359917"/>
    <lineage>
        <taxon>Bacteria</taxon>
        <taxon>Bacillati</taxon>
        <taxon>Bacillota</taxon>
        <taxon>Bacilli</taxon>
        <taxon>Bacillales</taxon>
        <taxon>Paenibacillaceae</taxon>
        <taxon>Paenibacillus</taxon>
    </lineage>
</organism>
<dbReference type="PANTHER" id="PTHR43479">
    <property type="entry name" value="ACREF/ENVCD OPERON REPRESSOR-RELATED"/>
    <property type="match status" value="1"/>
</dbReference>
<dbReference type="PANTHER" id="PTHR43479:SF11">
    <property type="entry name" value="ACREF_ENVCD OPERON REPRESSOR-RELATED"/>
    <property type="match status" value="1"/>
</dbReference>
<sequence>MTTRRKMLTEEMKQAIRHSAARLFAEKGYPSVTMREIAKEAGCSHTAIYLYFKNKEDLLQQIAMPPLAEMEGRMLE</sequence>
<dbReference type="InterPro" id="IPR001647">
    <property type="entry name" value="HTH_TetR"/>
</dbReference>
<feature type="DNA-binding region" description="H-T-H motif" evidence="2">
    <location>
        <begin position="33"/>
        <end position="52"/>
    </location>
</feature>
<evidence type="ECO:0000256" key="1">
    <source>
        <dbReference type="ARBA" id="ARBA00023125"/>
    </source>
</evidence>
<feature type="domain" description="HTH tetR-type" evidence="3">
    <location>
        <begin position="10"/>
        <end position="70"/>
    </location>
</feature>
<reference evidence="4 5" key="1">
    <citation type="submission" date="2021-07" db="EMBL/GenBank/DDBJ databases">
        <title>Paenibacillus radiodurans sp. nov., isolated from the southeastern edge of Tengger Desert.</title>
        <authorList>
            <person name="Zhang G."/>
        </authorList>
    </citation>
    <scope>NUCLEOTIDE SEQUENCE [LARGE SCALE GENOMIC DNA]</scope>
    <source>
        <strain evidence="4 5">CCM 7311</strain>
    </source>
</reference>
<evidence type="ECO:0000259" key="3">
    <source>
        <dbReference type="PROSITE" id="PS50977"/>
    </source>
</evidence>
<gene>
    <name evidence="4" type="ORF">K0U00_41100</name>
</gene>
<dbReference type="SUPFAM" id="SSF46689">
    <property type="entry name" value="Homeodomain-like"/>
    <property type="match status" value="1"/>
</dbReference>
<evidence type="ECO:0000313" key="5">
    <source>
        <dbReference type="Proteomes" id="UP001519887"/>
    </source>
</evidence>
<name>A0ABS7CHR9_9BACL</name>
<comment type="caution">
    <text evidence="4">The sequence shown here is derived from an EMBL/GenBank/DDBJ whole genome shotgun (WGS) entry which is preliminary data.</text>
</comment>
<dbReference type="InterPro" id="IPR050624">
    <property type="entry name" value="HTH-type_Tx_Regulator"/>
</dbReference>
<proteinExistence type="predicted"/>